<organism evidence="2 3">
    <name type="scientific">Sporichthya brevicatena</name>
    <dbReference type="NCBI Taxonomy" id="171442"/>
    <lineage>
        <taxon>Bacteria</taxon>
        <taxon>Bacillati</taxon>
        <taxon>Actinomycetota</taxon>
        <taxon>Actinomycetes</taxon>
        <taxon>Sporichthyales</taxon>
        <taxon>Sporichthyaceae</taxon>
        <taxon>Sporichthya</taxon>
    </lineage>
</organism>
<keyword evidence="1" id="KW-0812">Transmembrane</keyword>
<dbReference type="InterPro" id="IPR009937">
    <property type="entry name" value="Phage_holin_3_6"/>
</dbReference>
<dbReference type="Pfam" id="PF07332">
    <property type="entry name" value="Phage_holin_3_6"/>
    <property type="match status" value="1"/>
</dbReference>
<reference evidence="2 3" key="1">
    <citation type="journal article" date="2019" name="Int. J. Syst. Evol. Microbiol.">
        <title>The Global Catalogue of Microorganisms (GCM) 10K type strain sequencing project: providing services to taxonomists for standard genome sequencing and annotation.</title>
        <authorList>
            <consortium name="The Broad Institute Genomics Platform"/>
            <consortium name="The Broad Institute Genome Sequencing Center for Infectious Disease"/>
            <person name="Wu L."/>
            <person name="Ma J."/>
        </authorList>
    </citation>
    <scope>NUCLEOTIDE SEQUENCE [LARGE SCALE GENOMIC DNA]</scope>
    <source>
        <strain evidence="2 3">JCM 10671</strain>
    </source>
</reference>
<proteinExistence type="predicted"/>
<evidence type="ECO:0000313" key="2">
    <source>
        <dbReference type="EMBL" id="GAA0611097.1"/>
    </source>
</evidence>
<dbReference type="Proteomes" id="UP001500957">
    <property type="component" value="Unassembled WGS sequence"/>
</dbReference>
<gene>
    <name evidence="2" type="ORF">GCM10009547_11420</name>
</gene>
<sequence>MTQMSTHRRSDPADMSMGELVSSLSEQTSRLVRDEIKLATKELQAKGKHAGLGAGMFGGAGVVALYGVGALVAAAIGGLALAMDVWAAALIVAAVLFAVAAVLGLTGKKQVKQAVPPAPEQAMAGVKSDIETVKEHARR</sequence>
<evidence type="ECO:0000256" key="1">
    <source>
        <dbReference type="SAM" id="Phobius"/>
    </source>
</evidence>
<comment type="caution">
    <text evidence="2">The sequence shown here is derived from an EMBL/GenBank/DDBJ whole genome shotgun (WGS) entry which is preliminary data.</text>
</comment>
<protein>
    <submittedName>
        <fullName evidence="2">Phage holin family protein</fullName>
    </submittedName>
</protein>
<keyword evidence="1" id="KW-0472">Membrane</keyword>
<accession>A0ABN1GGV9</accession>
<keyword evidence="1" id="KW-1133">Transmembrane helix</keyword>
<feature type="transmembrane region" description="Helical" evidence="1">
    <location>
        <begin position="85"/>
        <end position="105"/>
    </location>
</feature>
<name>A0ABN1GGV9_9ACTN</name>
<feature type="transmembrane region" description="Helical" evidence="1">
    <location>
        <begin position="56"/>
        <end position="79"/>
    </location>
</feature>
<dbReference type="RefSeq" id="WP_344602539.1">
    <property type="nucleotide sequence ID" value="NZ_BAAAHE010000008.1"/>
</dbReference>
<evidence type="ECO:0000313" key="3">
    <source>
        <dbReference type="Proteomes" id="UP001500957"/>
    </source>
</evidence>
<keyword evidence="3" id="KW-1185">Reference proteome</keyword>
<dbReference type="EMBL" id="BAAAHE010000008">
    <property type="protein sequence ID" value="GAA0611097.1"/>
    <property type="molecule type" value="Genomic_DNA"/>
</dbReference>